<evidence type="ECO:0000256" key="1">
    <source>
        <dbReference type="ARBA" id="ARBA00004123"/>
    </source>
</evidence>
<feature type="non-terminal residue" evidence="4">
    <location>
        <position position="317"/>
    </location>
</feature>
<dbReference type="SMART" id="SM00731">
    <property type="entry name" value="SprT"/>
    <property type="match status" value="1"/>
</dbReference>
<organism evidence="4 6">
    <name type="scientific">Didymodactylos carnosus</name>
    <dbReference type="NCBI Taxonomy" id="1234261"/>
    <lineage>
        <taxon>Eukaryota</taxon>
        <taxon>Metazoa</taxon>
        <taxon>Spiralia</taxon>
        <taxon>Gnathifera</taxon>
        <taxon>Rotifera</taxon>
        <taxon>Eurotatoria</taxon>
        <taxon>Bdelloidea</taxon>
        <taxon>Philodinida</taxon>
        <taxon>Philodinidae</taxon>
        <taxon>Didymodactylos</taxon>
    </lineage>
</organism>
<dbReference type="PANTHER" id="PTHR21220">
    <property type="entry name" value="DNA-DEPENDENT METALLOPROTEASE SPRTN"/>
    <property type="match status" value="1"/>
</dbReference>
<dbReference type="GO" id="GO:0006974">
    <property type="term" value="P:DNA damage response"/>
    <property type="evidence" value="ECO:0007669"/>
    <property type="project" value="InterPro"/>
</dbReference>
<dbReference type="InterPro" id="IPR006640">
    <property type="entry name" value="SprT-like_domain"/>
</dbReference>
<dbReference type="GO" id="GO:0005634">
    <property type="term" value="C:nucleus"/>
    <property type="evidence" value="ECO:0007669"/>
    <property type="project" value="UniProtKB-SubCell"/>
</dbReference>
<dbReference type="AlphaFoldDB" id="A0A8S2D9K8"/>
<comment type="subcellular location">
    <subcellularLocation>
        <location evidence="1">Nucleus</location>
    </subcellularLocation>
</comment>
<evidence type="ECO:0000313" key="5">
    <source>
        <dbReference type="EMBL" id="CAF3656789.1"/>
    </source>
</evidence>
<reference evidence="4" key="1">
    <citation type="submission" date="2021-02" db="EMBL/GenBank/DDBJ databases">
        <authorList>
            <person name="Nowell W R."/>
        </authorList>
    </citation>
    <scope>NUCLEOTIDE SEQUENCE</scope>
</reference>
<dbReference type="InterPro" id="IPR044245">
    <property type="entry name" value="Spartan"/>
</dbReference>
<keyword evidence="2" id="KW-0539">Nucleus</keyword>
<dbReference type="GO" id="GO:0003697">
    <property type="term" value="F:single-stranded DNA binding"/>
    <property type="evidence" value="ECO:0007669"/>
    <property type="project" value="InterPro"/>
</dbReference>
<dbReference type="EMBL" id="CAJNOK010002716">
    <property type="protein sequence ID" value="CAF0871833.1"/>
    <property type="molecule type" value="Genomic_DNA"/>
</dbReference>
<dbReference type="PANTHER" id="PTHR21220:SF0">
    <property type="entry name" value="DNA-DEPENDENT METALLOPROTEASE SPRTN"/>
    <property type="match status" value="1"/>
</dbReference>
<evidence type="ECO:0000259" key="3">
    <source>
        <dbReference type="SMART" id="SM00731"/>
    </source>
</evidence>
<dbReference type="Gene3D" id="3.30.160.60">
    <property type="entry name" value="Classic Zinc Finger"/>
    <property type="match status" value="1"/>
</dbReference>
<proteinExistence type="predicted"/>
<sequence length="317" mass="36793">GNGSSSSQPSATMSVIDRQWELIDPTPKIQELFVQFNQQFFYDQLGAVYVEWSKRMTSCAGICYYERRGHHCRIALSEPLLKLRPRKDLVQTLLHEMIHAYLFVTKNNRDRDGHGPEFLKHMLRINQTTGANITVYHNFIEEFHHLRQHWWRCNGKCQQWAPYFGYVKRAMNRAPSKNDFWFATHQERCGGEFIKVKEPEPKEKRKNMSTIDSSSASKKLKPLLAGQRRLDSFIIKPKVQCPVCDQSIDERESSAHVNQCLNETTLSKGATSSQTSITQSQPTIVIDKNSIQCEYCSSTMIKQNLQLHLLRCKNRPR</sequence>
<protein>
    <recommendedName>
        <fullName evidence="3">SprT-like domain-containing protein</fullName>
    </recommendedName>
</protein>
<dbReference type="EMBL" id="CAJOBA010002718">
    <property type="protein sequence ID" value="CAF3656789.1"/>
    <property type="molecule type" value="Genomic_DNA"/>
</dbReference>
<accession>A0A8S2D9K8</accession>
<dbReference type="GO" id="GO:0031593">
    <property type="term" value="F:polyubiquitin modification-dependent protein binding"/>
    <property type="evidence" value="ECO:0007669"/>
    <property type="project" value="TreeGrafter"/>
</dbReference>
<comment type="caution">
    <text evidence="4">The sequence shown here is derived from an EMBL/GenBank/DDBJ whole genome shotgun (WGS) entry which is preliminary data.</text>
</comment>
<gene>
    <name evidence="4" type="ORF">OVA965_LOCUS8173</name>
    <name evidence="5" type="ORF">TMI583_LOCUS8172</name>
</gene>
<dbReference type="GO" id="GO:0004222">
    <property type="term" value="F:metalloendopeptidase activity"/>
    <property type="evidence" value="ECO:0007669"/>
    <property type="project" value="InterPro"/>
</dbReference>
<feature type="domain" description="SprT-like" evidence="3">
    <location>
        <begin position="27"/>
        <end position="196"/>
    </location>
</feature>
<evidence type="ECO:0000256" key="2">
    <source>
        <dbReference type="ARBA" id="ARBA00023242"/>
    </source>
</evidence>
<dbReference type="Proteomes" id="UP000682733">
    <property type="component" value="Unassembled WGS sequence"/>
</dbReference>
<dbReference type="Proteomes" id="UP000677228">
    <property type="component" value="Unassembled WGS sequence"/>
</dbReference>
<dbReference type="InterPro" id="IPR055220">
    <property type="entry name" value="SPRTN_ZBD"/>
</dbReference>
<evidence type="ECO:0000313" key="4">
    <source>
        <dbReference type="EMBL" id="CAF0871833.1"/>
    </source>
</evidence>
<evidence type="ECO:0000313" key="6">
    <source>
        <dbReference type="Proteomes" id="UP000677228"/>
    </source>
</evidence>
<dbReference type="Pfam" id="PF22934">
    <property type="entry name" value="SPRTN_ZBD"/>
    <property type="match status" value="1"/>
</dbReference>
<dbReference type="Pfam" id="PF10263">
    <property type="entry name" value="SprT-like"/>
    <property type="match status" value="1"/>
</dbReference>
<name>A0A8S2D9K8_9BILA</name>